<dbReference type="AlphaFoldDB" id="A0A8C2X8Y3"/>
<reference evidence="8" key="2">
    <citation type="submission" date="2025-09" db="UniProtKB">
        <authorList>
            <consortium name="Ensembl"/>
        </authorList>
    </citation>
    <scope>IDENTIFICATION</scope>
</reference>
<evidence type="ECO:0000256" key="5">
    <source>
        <dbReference type="ARBA" id="ARBA00023242"/>
    </source>
</evidence>
<keyword evidence="9" id="KW-1185">Reference proteome</keyword>
<evidence type="ECO:0000313" key="9">
    <source>
        <dbReference type="Proteomes" id="UP000694565"/>
    </source>
</evidence>
<evidence type="ECO:0000256" key="1">
    <source>
        <dbReference type="ARBA" id="ARBA00004123"/>
    </source>
</evidence>
<evidence type="ECO:0000259" key="7">
    <source>
        <dbReference type="PROSITE" id="PS50888"/>
    </source>
</evidence>
<dbReference type="Gene3D" id="4.10.280.10">
    <property type="entry name" value="Helix-loop-helix DNA-binding domain"/>
    <property type="match status" value="1"/>
</dbReference>
<feature type="domain" description="BHLH" evidence="7">
    <location>
        <begin position="17"/>
        <end position="73"/>
    </location>
</feature>
<dbReference type="PANTHER" id="PTHR10985">
    <property type="entry name" value="BASIC HELIX-LOOP-HELIX TRANSCRIPTION FACTOR, HES-RELATED"/>
    <property type="match status" value="1"/>
</dbReference>
<dbReference type="CDD" id="cd11461">
    <property type="entry name" value="bHLH-O_HES5"/>
    <property type="match status" value="1"/>
</dbReference>
<feature type="region of interest" description="Disordered" evidence="6">
    <location>
        <begin position="112"/>
        <end position="136"/>
    </location>
</feature>
<keyword evidence="5" id="KW-0539">Nucleus</keyword>
<dbReference type="GO" id="GO:0046983">
    <property type="term" value="F:protein dimerization activity"/>
    <property type="evidence" value="ECO:0007669"/>
    <property type="project" value="InterPro"/>
</dbReference>
<dbReference type="Pfam" id="PF00010">
    <property type="entry name" value="HLH"/>
    <property type="match status" value="1"/>
</dbReference>
<keyword evidence="4" id="KW-0804">Transcription</keyword>
<dbReference type="SUPFAM" id="SSF47459">
    <property type="entry name" value="HLH, helix-loop-helix DNA-binding domain"/>
    <property type="match status" value="1"/>
</dbReference>
<evidence type="ECO:0000256" key="4">
    <source>
        <dbReference type="ARBA" id="ARBA00023163"/>
    </source>
</evidence>
<keyword evidence="3" id="KW-0805">Transcription regulation</keyword>
<reference evidence="8" key="1">
    <citation type="submission" date="2025-08" db="UniProtKB">
        <authorList>
            <consortium name="Ensembl"/>
        </authorList>
    </citation>
    <scope>IDENTIFICATION</scope>
</reference>
<evidence type="ECO:0000256" key="3">
    <source>
        <dbReference type="ARBA" id="ARBA00023015"/>
    </source>
</evidence>
<evidence type="ECO:0000256" key="2">
    <source>
        <dbReference type="ARBA" id="ARBA00022491"/>
    </source>
</evidence>
<proteinExistence type="predicted"/>
<dbReference type="GO" id="GO:0005634">
    <property type="term" value="C:nucleus"/>
    <property type="evidence" value="ECO:0007669"/>
    <property type="project" value="UniProtKB-SubCell"/>
</dbReference>
<dbReference type="InterPro" id="IPR050370">
    <property type="entry name" value="HES_HEY"/>
</dbReference>
<dbReference type="InterPro" id="IPR036638">
    <property type="entry name" value="HLH_DNA-bd_sf"/>
</dbReference>
<accession>A0A8C2X8Y3</accession>
<sequence length="136" mass="15703">IFNIYDIEYTLIKNIIYTQTRKPAVEKMRRDRINGCIEQLKVLLEEEVHKRDPDAKLEKADVLEMTVGFLQRRLRPRGSAPRGDGYSRCCEETLHFLRRLPKEEARHPVLSSACGRGDGDHVPAAAKPAPPVWRPW</sequence>
<comment type="subcellular location">
    <subcellularLocation>
        <location evidence="1">Nucleus</location>
    </subcellularLocation>
</comment>
<dbReference type="InterPro" id="IPR011598">
    <property type="entry name" value="bHLH_dom"/>
</dbReference>
<dbReference type="Proteomes" id="UP000694565">
    <property type="component" value="Unplaced"/>
</dbReference>
<name>A0A8C2X8Y3_CYCLU</name>
<dbReference type="Ensembl" id="ENSCLMT00005015717.1">
    <property type="protein sequence ID" value="ENSCLMP00005014760.1"/>
    <property type="gene ID" value="ENSCLMG00005007760.1"/>
</dbReference>
<dbReference type="SMART" id="SM00353">
    <property type="entry name" value="HLH"/>
    <property type="match status" value="1"/>
</dbReference>
<keyword evidence="2" id="KW-0678">Repressor</keyword>
<evidence type="ECO:0000256" key="6">
    <source>
        <dbReference type="SAM" id="MobiDB-lite"/>
    </source>
</evidence>
<organism evidence="8 9">
    <name type="scientific">Cyclopterus lumpus</name>
    <name type="common">Lumpsucker</name>
    <dbReference type="NCBI Taxonomy" id="8103"/>
    <lineage>
        <taxon>Eukaryota</taxon>
        <taxon>Metazoa</taxon>
        <taxon>Chordata</taxon>
        <taxon>Craniata</taxon>
        <taxon>Vertebrata</taxon>
        <taxon>Euteleostomi</taxon>
        <taxon>Actinopterygii</taxon>
        <taxon>Neopterygii</taxon>
        <taxon>Teleostei</taxon>
        <taxon>Neoteleostei</taxon>
        <taxon>Acanthomorphata</taxon>
        <taxon>Eupercaria</taxon>
        <taxon>Perciformes</taxon>
        <taxon>Cottioidei</taxon>
        <taxon>Cottales</taxon>
        <taxon>Cyclopteridae</taxon>
        <taxon>Cyclopterus</taxon>
    </lineage>
</organism>
<dbReference type="GeneTree" id="ENSGT00940000163190"/>
<protein>
    <recommendedName>
        <fullName evidence="7">BHLH domain-containing protein</fullName>
    </recommendedName>
</protein>
<evidence type="ECO:0000313" key="8">
    <source>
        <dbReference type="Ensembl" id="ENSCLMP00005014760.1"/>
    </source>
</evidence>
<dbReference type="PROSITE" id="PS50888">
    <property type="entry name" value="BHLH"/>
    <property type="match status" value="1"/>
</dbReference>